<dbReference type="OrthoDB" id="45007at2759"/>
<keyword evidence="10" id="KW-0325">Glycoprotein</keyword>
<accession>A0A1R3J7H7</accession>
<comment type="cofactor">
    <cofactor evidence="2">
        <name>Zn(2+)</name>
        <dbReference type="ChEBI" id="CHEBI:29105"/>
    </cofactor>
</comment>
<evidence type="ECO:0000256" key="1">
    <source>
        <dbReference type="ARBA" id="ARBA00000032"/>
    </source>
</evidence>
<dbReference type="Pfam" id="PF00149">
    <property type="entry name" value="Metallophos"/>
    <property type="match status" value="1"/>
</dbReference>
<keyword evidence="7 11" id="KW-0378">Hydrolase</keyword>
<evidence type="ECO:0000256" key="10">
    <source>
        <dbReference type="ARBA" id="ARBA00023180"/>
    </source>
</evidence>
<comment type="cofactor">
    <cofactor evidence="3">
        <name>Fe cation</name>
        <dbReference type="ChEBI" id="CHEBI:24875"/>
    </cofactor>
</comment>
<dbReference type="InterPro" id="IPR004843">
    <property type="entry name" value="Calcineurin-like_PHP"/>
</dbReference>
<feature type="signal peptide" evidence="11">
    <location>
        <begin position="1"/>
        <end position="30"/>
    </location>
</feature>
<evidence type="ECO:0000256" key="5">
    <source>
        <dbReference type="ARBA" id="ARBA00022723"/>
    </source>
</evidence>
<comment type="caution">
    <text evidence="14">The sequence shown here is derived from an EMBL/GenBank/DDBJ whole genome shotgun (WGS) entry which is preliminary data.</text>
</comment>
<dbReference type="EC" id="3.1.3.2" evidence="11"/>
<evidence type="ECO:0000256" key="6">
    <source>
        <dbReference type="ARBA" id="ARBA00022729"/>
    </source>
</evidence>
<dbReference type="InterPro" id="IPR008963">
    <property type="entry name" value="Purple_acid_Pase-like_N"/>
</dbReference>
<keyword evidence="9" id="KW-0408">Iron</keyword>
<feature type="domain" description="Purple acid phosphatase N-terminal" evidence="13">
    <location>
        <begin position="77"/>
        <end position="166"/>
    </location>
</feature>
<comment type="catalytic activity">
    <reaction evidence="1 11">
        <text>a phosphate monoester + H2O = an alcohol + phosphate</text>
        <dbReference type="Rhea" id="RHEA:15017"/>
        <dbReference type="ChEBI" id="CHEBI:15377"/>
        <dbReference type="ChEBI" id="CHEBI:30879"/>
        <dbReference type="ChEBI" id="CHEBI:43474"/>
        <dbReference type="ChEBI" id="CHEBI:67140"/>
        <dbReference type="EC" id="3.1.3.2"/>
    </reaction>
</comment>
<evidence type="ECO:0000256" key="8">
    <source>
        <dbReference type="ARBA" id="ARBA00022833"/>
    </source>
</evidence>
<dbReference type="SUPFAM" id="SSF49363">
    <property type="entry name" value="Purple acid phosphatase, N-terminal domain"/>
    <property type="match status" value="1"/>
</dbReference>
<dbReference type="PANTHER" id="PTHR22953:SF140">
    <property type="entry name" value="PURPLE ACID PHOSPHATASE"/>
    <property type="match status" value="1"/>
</dbReference>
<dbReference type="Gene3D" id="3.60.21.10">
    <property type="match status" value="1"/>
</dbReference>
<evidence type="ECO:0000256" key="11">
    <source>
        <dbReference type="RuleBase" id="RU361203"/>
    </source>
</evidence>
<sequence>MLMAFGLRFTWFEPLLTLFLFLAVVKKGNAGITSSFVRSQWQSFDIPLDNKVFAIPNGYNAPQQVKGMVMMINEALSVHITQGDYDGKAVIISWVTPDEPGLSKVQYGTSENKYEFSADGTVTNYTFYNYKSGYIHHCLVDGLEYDTKYYYKIGVGGSSREFWFQTPPKIDPDSPFTFGIIGDLGQTYNSLSTLEHYMQSGGQTVLFVGDLSYADRYQYNDVGIRWDSWGRFIERSAAYQPWIWSAGNHEIEYMPDVGEVLPFKSYLHRFSTPYLASGSNNPLWYSS</sequence>
<name>A0A1R3J7H7_9ROSI</name>
<feature type="chain" id="PRO_5011827728" description="Purple acid phosphatase" evidence="11">
    <location>
        <begin position="31"/>
        <end position="287"/>
    </location>
</feature>
<keyword evidence="5" id="KW-0479">Metal-binding</keyword>
<dbReference type="InterPro" id="IPR015914">
    <property type="entry name" value="PAPs_N"/>
</dbReference>
<proteinExistence type="inferred from homology"/>
<dbReference type="GO" id="GO:0003993">
    <property type="term" value="F:acid phosphatase activity"/>
    <property type="evidence" value="ECO:0007669"/>
    <property type="project" value="UniProtKB-EC"/>
</dbReference>
<evidence type="ECO:0000259" key="12">
    <source>
        <dbReference type="Pfam" id="PF00149"/>
    </source>
</evidence>
<keyword evidence="8" id="KW-0862">Zinc</keyword>
<dbReference type="SUPFAM" id="SSF56300">
    <property type="entry name" value="Metallo-dependent phosphatases"/>
    <property type="match status" value="1"/>
</dbReference>
<evidence type="ECO:0000313" key="15">
    <source>
        <dbReference type="Proteomes" id="UP000187203"/>
    </source>
</evidence>
<feature type="domain" description="Calcineurin-like phosphoesterase" evidence="12">
    <location>
        <begin position="177"/>
        <end position="277"/>
    </location>
</feature>
<comment type="similarity">
    <text evidence="4 11">Belongs to the metallophosphoesterase superfamily. Purple acid phosphatase family.</text>
</comment>
<evidence type="ECO:0000259" key="13">
    <source>
        <dbReference type="Pfam" id="PF16656"/>
    </source>
</evidence>
<protein>
    <recommendedName>
        <fullName evidence="11">Purple acid phosphatase</fullName>
        <ecNumber evidence="11">3.1.3.2</ecNumber>
    </recommendedName>
</protein>
<evidence type="ECO:0000256" key="4">
    <source>
        <dbReference type="ARBA" id="ARBA00008723"/>
    </source>
</evidence>
<gene>
    <name evidence="14" type="ORF">COLO4_18888</name>
</gene>
<keyword evidence="15" id="KW-1185">Reference proteome</keyword>
<dbReference type="AlphaFoldDB" id="A0A1R3J7H7"/>
<evidence type="ECO:0000256" key="9">
    <source>
        <dbReference type="ARBA" id="ARBA00023004"/>
    </source>
</evidence>
<evidence type="ECO:0000256" key="2">
    <source>
        <dbReference type="ARBA" id="ARBA00001947"/>
    </source>
</evidence>
<evidence type="ECO:0000256" key="7">
    <source>
        <dbReference type="ARBA" id="ARBA00022801"/>
    </source>
</evidence>
<reference evidence="15" key="1">
    <citation type="submission" date="2013-09" db="EMBL/GenBank/DDBJ databases">
        <title>Corchorus olitorius genome sequencing.</title>
        <authorList>
            <person name="Alam M."/>
            <person name="Haque M.S."/>
            <person name="Islam M.S."/>
            <person name="Emdad E.M."/>
            <person name="Islam M.M."/>
            <person name="Ahmed B."/>
            <person name="Halim A."/>
            <person name="Hossen Q.M.M."/>
            <person name="Hossain M.Z."/>
            <person name="Ahmed R."/>
            <person name="Khan M.M."/>
            <person name="Islam R."/>
            <person name="Rashid M.M."/>
            <person name="Khan S.A."/>
            <person name="Rahman M.S."/>
            <person name="Alam M."/>
            <person name="Yahiya A.S."/>
            <person name="Khan M.S."/>
            <person name="Azam M.S."/>
            <person name="Haque T."/>
            <person name="Lashkar M.Z.H."/>
            <person name="Akhand A.I."/>
            <person name="Morshed G."/>
            <person name="Roy S."/>
            <person name="Uddin K.S."/>
            <person name="Rabeya T."/>
            <person name="Hossain A.S."/>
            <person name="Chowdhury A."/>
            <person name="Snigdha A.R."/>
            <person name="Mortoza M.S."/>
            <person name="Matin S.A."/>
            <person name="Hoque S.M.E."/>
            <person name="Islam M.K."/>
            <person name="Roy D.K."/>
            <person name="Haider R."/>
            <person name="Moosa M.M."/>
            <person name="Elias S.M."/>
            <person name="Hasan A.M."/>
            <person name="Jahan S."/>
            <person name="Shafiuddin M."/>
            <person name="Mahmood N."/>
            <person name="Shommy N.S."/>
        </authorList>
    </citation>
    <scope>NUCLEOTIDE SEQUENCE [LARGE SCALE GENOMIC DNA]</scope>
    <source>
        <strain evidence="15">cv. O-4</strain>
    </source>
</reference>
<dbReference type="InterPro" id="IPR039331">
    <property type="entry name" value="PAPs-like"/>
</dbReference>
<dbReference type="Proteomes" id="UP000187203">
    <property type="component" value="Unassembled WGS sequence"/>
</dbReference>
<dbReference type="EMBL" id="AWUE01016518">
    <property type="protein sequence ID" value="OMO90782.1"/>
    <property type="molecule type" value="Genomic_DNA"/>
</dbReference>
<keyword evidence="6 11" id="KW-0732">Signal</keyword>
<dbReference type="STRING" id="93759.A0A1R3J7H7"/>
<dbReference type="Gene3D" id="2.60.40.380">
    <property type="entry name" value="Purple acid phosphatase-like, N-terminal"/>
    <property type="match status" value="1"/>
</dbReference>
<dbReference type="GO" id="GO:0046872">
    <property type="term" value="F:metal ion binding"/>
    <property type="evidence" value="ECO:0007669"/>
    <property type="project" value="UniProtKB-KW"/>
</dbReference>
<evidence type="ECO:0000256" key="3">
    <source>
        <dbReference type="ARBA" id="ARBA00001962"/>
    </source>
</evidence>
<dbReference type="InterPro" id="IPR029052">
    <property type="entry name" value="Metallo-depent_PP-like"/>
</dbReference>
<dbReference type="FunFam" id="2.60.40.380:FF:000001">
    <property type="entry name" value="Fe(3+)-Zn(2+) purple acid phosphatase"/>
    <property type="match status" value="1"/>
</dbReference>
<evidence type="ECO:0000313" key="14">
    <source>
        <dbReference type="EMBL" id="OMO90782.1"/>
    </source>
</evidence>
<organism evidence="14 15">
    <name type="scientific">Corchorus olitorius</name>
    <dbReference type="NCBI Taxonomy" id="93759"/>
    <lineage>
        <taxon>Eukaryota</taxon>
        <taxon>Viridiplantae</taxon>
        <taxon>Streptophyta</taxon>
        <taxon>Embryophyta</taxon>
        <taxon>Tracheophyta</taxon>
        <taxon>Spermatophyta</taxon>
        <taxon>Magnoliopsida</taxon>
        <taxon>eudicotyledons</taxon>
        <taxon>Gunneridae</taxon>
        <taxon>Pentapetalae</taxon>
        <taxon>rosids</taxon>
        <taxon>malvids</taxon>
        <taxon>Malvales</taxon>
        <taxon>Malvaceae</taxon>
        <taxon>Grewioideae</taxon>
        <taxon>Apeibeae</taxon>
        <taxon>Corchorus</taxon>
    </lineage>
</organism>
<dbReference type="PANTHER" id="PTHR22953">
    <property type="entry name" value="ACID PHOSPHATASE RELATED"/>
    <property type="match status" value="1"/>
</dbReference>
<dbReference type="Pfam" id="PF16656">
    <property type="entry name" value="Pur_ac_phosph_N"/>
    <property type="match status" value="1"/>
</dbReference>